<dbReference type="PROSITE" id="PS50076">
    <property type="entry name" value="DNAJ_2"/>
    <property type="match status" value="1"/>
</dbReference>
<evidence type="ECO:0000313" key="7">
    <source>
        <dbReference type="Proteomes" id="UP001279734"/>
    </source>
</evidence>
<dbReference type="PANTHER" id="PTHR44272">
    <property type="entry name" value="DNAJ DOMAIN (PROKARYOTIC HEAT SHOCK PROTEIN)"/>
    <property type="match status" value="1"/>
</dbReference>
<reference evidence="6" key="1">
    <citation type="submission" date="2023-05" db="EMBL/GenBank/DDBJ databases">
        <title>Nepenthes gracilis genome sequencing.</title>
        <authorList>
            <person name="Fukushima K."/>
        </authorList>
    </citation>
    <scope>NUCLEOTIDE SEQUENCE</scope>
    <source>
        <strain evidence="6">SING2019-196</strain>
    </source>
</reference>
<accession>A0AAD3RZL9</accession>
<dbReference type="InterPro" id="IPR036869">
    <property type="entry name" value="J_dom_sf"/>
</dbReference>
<evidence type="ECO:0000256" key="2">
    <source>
        <dbReference type="ARBA" id="ARBA00023054"/>
    </source>
</evidence>
<dbReference type="Proteomes" id="UP001279734">
    <property type="component" value="Unassembled WGS sequence"/>
</dbReference>
<name>A0AAD3RZL9_NEPGR</name>
<dbReference type="PROSITE" id="PS00636">
    <property type="entry name" value="DNAJ_1"/>
    <property type="match status" value="1"/>
</dbReference>
<dbReference type="InterPro" id="IPR052812">
    <property type="entry name" value="Plant_DnaJ_domain"/>
</dbReference>
<dbReference type="GO" id="GO:0016020">
    <property type="term" value="C:membrane"/>
    <property type="evidence" value="ECO:0007669"/>
    <property type="project" value="UniProtKB-SubCell"/>
</dbReference>
<keyword evidence="4" id="KW-0143">Chaperone</keyword>
<dbReference type="EMBL" id="BSYO01000003">
    <property type="protein sequence ID" value="GMH01655.1"/>
    <property type="molecule type" value="Genomic_DNA"/>
</dbReference>
<dbReference type="FunFam" id="1.10.287.110:FF:000097">
    <property type="entry name" value="Chaperone protein dnaJ 16"/>
    <property type="match status" value="1"/>
</dbReference>
<dbReference type="Gene3D" id="1.10.287.110">
    <property type="entry name" value="DnaJ domain"/>
    <property type="match status" value="1"/>
</dbReference>
<evidence type="ECO:0000256" key="3">
    <source>
        <dbReference type="ARBA" id="ARBA00023136"/>
    </source>
</evidence>
<evidence type="ECO:0000259" key="5">
    <source>
        <dbReference type="PROSITE" id="PS50076"/>
    </source>
</evidence>
<keyword evidence="2" id="KW-0175">Coiled coil</keyword>
<dbReference type="AlphaFoldDB" id="A0AAD3RZL9"/>
<evidence type="ECO:0000313" key="6">
    <source>
        <dbReference type="EMBL" id="GMH01655.1"/>
    </source>
</evidence>
<dbReference type="InterPro" id="IPR001623">
    <property type="entry name" value="DnaJ_domain"/>
</dbReference>
<sequence length="98" mass="11135">MPARKSKPEKLDAAAKQLRRDPYEVLGVSCNSTDQEIKTAYRKLALKYHLDKNANDSKAANLFKEVTFSYSTLSDPGKRCQYDTAGFELLNQKDKSWS</sequence>
<protein>
    <recommendedName>
        <fullName evidence="5">J domain-containing protein</fullName>
    </recommendedName>
</protein>
<organism evidence="6 7">
    <name type="scientific">Nepenthes gracilis</name>
    <name type="common">Slender pitcher plant</name>
    <dbReference type="NCBI Taxonomy" id="150966"/>
    <lineage>
        <taxon>Eukaryota</taxon>
        <taxon>Viridiplantae</taxon>
        <taxon>Streptophyta</taxon>
        <taxon>Embryophyta</taxon>
        <taxon>Tracheophyta</taxon>
        <taxon>Spermatophyta</taxon>
        <taxon>Magnoliopsida</taxon>
        <taxon>eudicotyledons</taxon>
        <taxon>Gunneridae</taxon>
        <taxon>Pentapetalae</taxon>
        <taxon>Caryophyllales</taxon>
        <taxon>Nepenthaceae</taxon>
        <taxon>Nepenthes</taxon>
    </lineage>
</organism>
<dbReference type="SUPFAM" id="SSF46565">
    <property type="entry name" value="Chaperone J-domain"/>
    <property type="match status" value="1"/>
</dbReference>
<comment type="caution">
    <text evidence="6">The sequence shown here is derived from an EMBL/GenBank/DDBJ whole genome shotgun (WGS) entry which is preliminary data.</text>
</comment>
<evidence type="ECO:0000256" key="1">
    <source>
        <dbReference type="ARBA" id="ARBA00004370"/>
    </source>
</evidence>
<gene>
    <name evidence="6" type="ORF">Nepgr_003494</name>
</gene>
<evidence type="ECO:0000256" key="4">
    <source>
        <dbReference type="ARBA" id="ARBA00023186"/>
    </source>
</evidence>
<dbReference type="CDD" id="cd06257">
    <property type="entry name" value="DnaJ"/>
    <property type="match status" value="1"/>
</dbReference>
<dbReference type="PANTHER" id="PTHR44272:SF2">
    <property type="entry name" value="CHAPERONE PROTEIN DNAJ 16"/>
    <property type="match status" value="1"/>
</dbReference>
<dbReference type="InterPro" id="IPR018253">
    <property type="entry name" value="DnaJ_domain_CS"/>
</dbReference>
<keyword evidence="3" id="KW-0472">Membrane</keyword>
<keyword evidence="7" id="KW-1185">Reference proteome</keyword>
<feature type="domain" description="J" evidence="5">
    <location>
        <begin position="21"/>
        <end position="86"/>
    </location>
</feature>
<proteinExistence type="predicted"/>
<dbReference type="SMART" id="SM00271">
    <property type="entry name" value="DnaJ"/>
    <property type="match status" value="1"/>
</dbReference>
<comment type="subcellular location">
    <subcellularLocation>
        <location evidence="1">Membrane</location>
    </subcellularLocation>
</comment>
<dbReference type="Pfam" id="PF00226">
    <property type="entry name" value="DnaJ"/>
    <property type="match status" value="1"/>
</dbReference>
<dbReference type="PRINTS" id="PR00625">
    <property type="entry name" value="JDOMAIN"/>
</dbReference>